<keyword evidence="2" id="KW-1133">Transmembrane helix</keyword>
<accession>A0A380LL86</accession>
<keyword evidence="2" id="KW-0472">Membrane</keyword>
<dbReference type="InterPro" id="IPR026870">
    <property type="entry name" value="Zinc_ribbon_dom"/>
</dbReference>
<evidence type="ECO:0000259" key="3">
    <source>
        <dbReference type="Pfam" id="PF13240"/>
    </source>
</evidence>
<feature type="transmembrane region" description="Helical" evidence="2">
    <location>
        <begin position="70"/>
        <end position="91"/>
    </location>
</feature>
<gene>
    <name evidence="4" type="ORF">NCTC11087_00957</name>
</gene>
<name>A0A380LL86_9FIRM</name>
<dbReference type="AlphaFoldDB" id="A0A380LL86"/>
<organism evidence="4 5">
    <name type="scientific">Faecalicoccus pleomorphus</name>
    <dbReference type="NCBI Taxonomy" id="1323"/>
    <lineage>
        <taxon>Bacteria</taxon>
        <taxon>Bacillati</taxon>
        <taxon>Bacillota</taxon>
        <taxon>Erysipelotrichia</taxon>
        <taxon>Erysipelotrichales</taxon>
        <taxon>Erysipelotrichaceae</taxon>
        <taxon>Faecalicoccus</taxon>
    </lineage>
</organism>
<dbReference type="RefSeq" id="WP_022789223.1">
    <property type="nucleotide sequence ID" value="NZ_UHFX01000003.1"/>
</dbReference>
<dbReference type="GeneID" id="77461929"/>
<keyword evidence="5" id="KW-1185">Reference proteome</keyword>
<dbReference type="OrthoDB" id="1656138at2"/>
<evidence type="ECO:0000313" key="5">
    <source>
        <dbReference type="Proteomes" id="UP000255523"/>
    </source>
</evidence>
<keyword evidence="2" id="KW-0812">Transmembrane</keyword>
<evidence type="ECO:0000256" key="2">
    <source>
        <dbReference type="SAM" id="Phobius"/>
    </source>
</evidence>
<feature type="region of interest" description="Disordered" evidence="1">
    <location>
        <begin position="100"/>
        <end position="150"/>
    </location>
</feature>
<dbReference type="EMBL" id="UHFX01000003">
    <property type="protein sequence ID" value="SUO04071.1"/>
    <property type="molecule type" value="Genomic_DNA"/>
</dbReference>
<dbReference type="Pfam" id="PF13240">
    <property type="entry name" value="Zn_Ribbon_1"/>
    <property type="match status" value="1"/>
</dbReference>
<dbReference type="Proteomes" id="UP000255523">
    <property type="component" value="Unassembled WGS sequence"/>
</dbReference>
<feature type="domain" description="Zinc-ribbon" evidence="3">
    <location>
        <begin position="3"/>
        <end position="24"/>
    </location>
</feature>
<reference evidence="4 5" key="1">
    <citation type="submission" date="2018-06" db="EMBL/GenBank/DDBJ databases">
        <authorList>
            <consortium name="Pathogen Informatics"/>
            <person name="Doyle S."/>
        </authorList>
    </citation>
    <scope>NUCLEOTIDE SEQUENCE [LARGE SCALE GENOMIC DNA]</scope>
    <source>
        <strain evidence="4 5">NCTC11087</strain>
    </source>
</reference>
<evidence type="ECO:0000313" key="4">
    <source>
        <dbReference type="EMBL" id="SUO04071.1"/>
    </source>
</evidence>
<evidence type="ECO:0000256" key="1">
    <source>
        <dbReference type="SAM" id="MobiDB-lite"/>
    </source>
</evidence>
<proteinExistence type="predicted"/>
<protein>
    <submittedName>
        <fullName evidence="4">Predicted membrane protein</fullName>
    </submittedName>
</protein>
<sequence length="226" mass="26535">MICRHCQKENPESIKYCIHCGKPLDEPERQTPPVFDPHKEEGLNDDWSKPVEEEKTEVIKPSKKNSHVPVLIALGVLVGLLVIGGVGYFMYSNHQHQQEIARLEQEKEQEKEARRKAEEEADDLQDKNEYLEDRNDRLEDRQKDENESEDHYQYGFEIDTWYKANYNMALRNAGDYNATQTGHLRKDERIFIEEIISGSNGSYWGRSSSGDWVCMQDNDYDYLREE</sequence>